<organism evidence="2">
    <name type="scientific">Oikopleura dioica</name>
    <name type="common">Tunicate</name>
    <dbReference type="NCBI Taxonomy" id="34765"/>
    <lineage>
        <taxon>Eukaryota</taxon>
        <taxon>Metazoa</taxon>
        <taxon>Chordata</taxon>
        <taxon>Tunicata</taxon>
        <taxon>Appendicularia</taxon>
        <taxon>Copelata</taxon>
        <taxon>Oikopleuridae</taxon>
        <taxon>Oikopleura</taxon>
    </lineage>
</organism>
<feature type="region of interest" description="Disordered" evidence="1">
    <location>
        <begin position="24"/>
        <end position="89"/>
    </location>
</feature>
<dbReference type="EMBL" id="FN653265">
    <property type="protein sequence ID" value="CBY14229.1"/>
    <property type="molecule type" value="Genomic_DNA"/>
</dbReference>
<proteinExistence type="predicted"/>
<evidence type="ECO:0000313" key="2">
    <source>
        <dbReference type="EMBL" id="CBY14229.1"/>
    </source>
</evidence>
<gene>
    <name evidence="2" type="ORF">GSOID_T00007214001</name>
</gene>
<protein>
    <submittedName>
        <fullName evidence="2">Uncharacterized protein</fullName>
    </submittedName>
</protein>
<reference evidence="2" key="1">
    <citation type="journal article" date="2010" name="Science">
        <title>Plasticity of animal genome architecture unmasked by rapid evolution of a pelagic tunicate.</title>
        <authorList>
            <person name="Denoeud F."/>
            <person name="Henriet S."/>
            <person name="Mungpakdee S."/>
            <person name="Aury J.M."/>
            <person name="Da Silva C."/>
            <person name="Brinkmann H."/>
            <person name="Mikhaleva J."/>
            <person name="Olsen L.C."/>
            <person name="Jubin C."/>
            <person name="Canestro C."/>
            <person name="Bouquet J.M."/>
            <person name="Danks G."/>
            <person name="Poulain J."/>
            <person name="Campsteijn C."/>
            <person name="Adamski M."/>
            <person name="Cross I."/>
            <person name="Yadetie F."/>
            <person name="Muffato M."/>
            <person name="Louis A."/>
            <person name="Butcher S."/>
            <person name="Tsagkogeorga G."/>
            <person name="Konrad A."/>
            <person name="Singh S."/>
            <person name="Jensen M.F."/>
            <person name="Cong E.H."/>
            <person name="Eikeseth-Otteraa H."/>
            <person name="Noel B."/>
            <person name="Anthouard V."/>
            <person name="Porcel B.M."/>
            <person name="Kachouri-Lafond R."/>
            <person name="Nishino A."/>
            <person name="Ugolini M."/>
            <person name="Chourrout P."/>
            <person name="Nishida H."/>
            <person name="Aasland R."/>
            <person name="Huzurbazar S."/>
            <person name="Westhof E."/>
            <person name="Delsuc F."/>
            <person name="Lehrach H."/>
            <person name="Reinhardt R."/>
            <person name="Weissenbach J."/>
            <person name="Roy S.W."/>
            <person name="Artiguenave F."/>
            <person name="Postlethwait J.H."/>
            <person name="Manak J.R."/>
            <person name="Thompson E.M."/>
            <person name="Jaillon O."/>
            <person name="Du Pasquier L."/>
            <person name="Boudinot P."/>
            <person name="Liberles D.A."/>
            <person name="Volff J.N."/>
            <person name="Philippe H."/>
            <person name="Lenhard B."/>
            <person name="Roest Crollius H."/>
            <person name="Wincker P."/>
            <person name="Chourrout D."/>
        </authorList>
    </citation>
    <scope>NUCLEOTIDE SEQUENCE [LARGE SCALE GENOMIC DNA]</scope>
</reference>
<feature type="compositionally biased region" description="Polar residues" evidence="1">
    <location>
        <begin position="72"/>
        <end position="89"/>
    </location>
</feature>
<accession>E4XX35</accession>
<feature type="compositionally biased region" description="Basic and acidic residues" evidence="1">
    <location>
        <begin position="26"/>
        <end position="40"/>
    </location>
</feature>
<feature type="compositionally biased region" description="Basic and acidic residues" evidence="1">
    <location>
        <begin position="53"/>
        <end position="71"/>
    </location>
</feature>
<dbReference type="InParanoid" id="E4XX35"/>
<evidence type="ECO:0000313" key="3">
    <source>
        <dbReference type="Proteomes" id="UP000001307"/>
    </source>
</evidence>
<sequence length="89" mass="10118">MSDLKERIKSLTEQVDGMLSSIRASLGEEQKHETIEKETPAVENQVEEDVFEEAAKEENIPDQENKEEKSTSEQASENIQESAQINRLL</sequence>
<dbReference type="Proteomes" id="UP000001307">
    <property type="component" value="Unassembled WGS sequence"/>
</dbReference>
<keyword evidence="3" id="KW-1185">Reference proteome</keyword>
<dbReference type="AlphaFoldDB" id="E4XX35"/>
<evidence type="ECO:0000256" key="1">
    <source>
        <dbReference type="SAM" id="MobiDB-lite"/>
    </source>
</evidence>
<name>E4XX35_OIKDI</name>